<dbReference type="InterPro" id="IPR001296">
    <property type="entry name" value="Glyco_trans_1"/>
</dbReference>
<dbReference type="CAZy" id="GT4">
    <property type="family name" value="Glycosyltransferase Family 4"/>
</dbReference>
<organism evidence="3 4">
    <name type="scientific">Lawsonia intracellularis (strain PHE/MN1-00)</name>
    <dbReference type="NCBI Taxonomy" id="363253"/>
    <lineage>
        <taxon>Bacteria</taxon>
        <taxon>Pseudomonadati</taxon>
        <taxon>Thermodesulfobacteriota</taxon>
        <taxon>Desulfovibrionia</taxon>
        <taxon>Desulfovibrionales</taxon>
        <taxon>Desulfovibrionaceae</taxon>
        <taxon>Lawsonia</taxon>
    </lineage>
</organism>
<dbReference type="Proteomes" id="UP000002430">
    <property type="component" value="Plasmid 3"/>
</dbReference>
<evidence type="ECO:0000313" key="3">
    <source>
        <dbReference type="EMBL" id="CAJ53955.1"/>
    </source>
</evidence>
<dbReference type="GO" id="GO:0016757">
    <property type="term" value="F:glycosyltransferase activity"/>
    <property type="evidence" value="ECO:0007669"/>
    <property type="project" value="InterPro"/>
</dbReference>
<dbReference type="OrthoDB" id="9772485at2"/>
<dbReference type="Pfam" id="PF00534">
    <property type="entry name" value="Glycos_transf_1"/>
    <property type="match status" value="1"/>
</dbReference>
<dbReference type="CDD" id="cd03801">
    <property type="entry name" value="GT4_PimA-like"/>
    <property type="match status" value="1"/>
</dbReference>
<dbReference type="AlphaFoldDB" id="Q1MNX8"/>
<feature type="domain" description="Glycosyl transferase family 1" evidence="1">
    <location>
        <begin position="181"/>
        <end position="343"/>
    </location>
</feature>
<evidence type="ECO:0000259" key="1">
    <source>
        <dbReference type="Pfam" id="PF00534"/>
    </source>
</evidence>
<dbReference type="Gene3D" id="3.40.50.2000">
    <property type="entry name" value="Glycogen Phosphorylase B"/>
    <property type="match status" value="2"/>
</dbReference>
<dbReference type="KEGG" id="lip:LIC003"/>
<dbReference type="EMBL" id="AM180255">
    <property type="protein sequence ID" value="CAJ53955.1"/>
    <property type="molecule type" value="Genomic_DNA"/>
</dbReference>
<name>Q1MNX8_LAWIP</name>
<evidence type="ECO:0000313" key="4">
    <source>
        <dbReference type="Proteomes" id="UP000002430"/>
    </source>
</evidence>
<gene>
    <name evidence="3" type="primary">epsG</name>
    <name evidence="3" type="ordered locus">LIC003</name>
</gene>
<geneLocation type="plasmid" evidence="4">
    <name>pLaw3</name>
</geneLocation>
<dbReference type="SUPFAM" id="SSF53756">
    <property type="entry name" value="UDP-Glycosyltransferase/glycogen phosphorylase"/>
    <property type="match status" value="1"/>
</dbReference>
<proteinExistence type="predicted"/>
<reference evidence="3 4" key="1">
    <citation type="submission" date="2005-11" db="EMBL/GenBank/DDBJ databases">
        <title>The complete genome sequence of Lawsonia intracellularis: the causative agent of proliferative enteropathy.</title>
        <authorList>
            <person name="Kaur K."/>
            <person name="Zhang Q."/>
            <person name="Beckler D."/>
            <person name="Munir S."/>
            <person name="Li L."/>
            <person name="Kinsley K."/>
            <person name="Herron L."/>
            <person name="Peterson A."/>
            <person name="May B."/>
            <person name="Singh S."/>
            <person name="Gebhart C."/>
            <person name="Kapur V."/>
        </authorList>
    </citation>
    <scope>NUCLEOTIDE SEQUENCE [LARGE SCALE GENOMIC DNA]</scope>
    <source>
        <strain evidence="3 4">PHE/MN1-00</strain>
        <plasmid evidence="4">pLaw3</plasmid>
    </source>
</reference>
<dbReference type="InterPro" id="IPR050194">
    <property type="entry name" value="Glycosyltransferase_grp1"/>
</dbReference>
<feature type="domain" description="Glycosyltransferase subfamily 4-like N-terminal" evidence="2">
    <location>
        <begin position="18"/>
        <end position="173"/>
    </location>
</feature>
<dbReference type="PANTHER" id="PTHR45947:SF3">
    <property type="entry name" value="SULFOQUINOVOSYL TRANSFERASE SQD2"/>
    <property type="match status" value="1"/>
</dbReference>
<dbReference type="HOGENOM" id="CLU_009583_0_1_7"/>
<dbReference type="Pfam" id="PF13439">
    <property type="entry name" value="Glyco_transf_4"/>
    <property type="match status" value="1"/>
</dbReference>
<dbReference type="InterPro" id="IPR028098">
    <property type="entry name" value="Glyco_trans_4-like_N"/>
</dbReference>
<dbReference type="PANTHER" id="PTHR45947">
    <property type="entry name" value="SULFOQUINOVOSYL TRANSFERASE SQD2"/>
    <property type="match status" value="1"/>
</dbReference>
<dbReference type="RefSeq" id="WP_011527322.1">
    <property type="nucleotide sequence ID" value="NC_008014.1"/>
</dbReference>
<sequence length="372" mass="42696">MSPRKLHVLHITSRADFGGGPEHVYQILRHSPGQWNNFVACPLDRPYAERYKNLLGINGICFIPHRKFSVKTLWDLRQFIKKNAIDLIHSHGKGAGVYSRLLHVLTNIPCVHTYHGSNINSYSAVKSKLYRLYEQLMGNVTQRAIVVSPSEQEYVLQEKLIPTERLTYIPNGVVFPEKIDTEEKHERFQIISITRFDKYKNTEFVIPILHRLKEEQQIHQVQLVLIGDGPERKVLEERLKSEDLSQYVIFTGNVLSSAPYLQKANVYLSTSCWEGMPLGVLEAMSYGLPVVASDVKGNCDAVEHEETGFLYPYNNAYEASKALICLMNSPKMVKQFSQAARERVRKFYSIQQMIASLMLLYDDIAKQQYLSL</sequence>
<evidence type="ECO:0000259" key="2">
    <source>
        <dbReference type="Pfam" id="PF13439"/>
    </source>
</evidence>
<accession>Q1MNX8</accession>
<keyword evidence="3" id="KW-0614">Plasmid</keyword>
<keyword evidence="4" id="KW-1185">Reference proteome</keyword>
<protein>
    <submittedName>
        <fullName evidence="3">Alpha(1,3)rhamnosyltransferase EpsG</fullName>
    </submittedName>
</protein>